<evidence type="ECO:0000313" key="2">
    <source>
        <dbReference type="Proteomes" id="UP000198211"/>
    </source>
</evidence>
<gene>
    <name evidence="1" type="ORF">PHMEG_00039676</name>
</gene>
<organism evidence="1 2">
    <name type="scientific">Phytophthora megakarya</name>
    <dbReference type="NCBI Taxonomy" id="4795"/>
    <lineage>
        <taxon>Eukaryota</taxon>
        <taxon>Sar</taxon>
        <taxon>Stramenopiles</taxon>
        <taxon>Oomycota</taxon>
        <taxon>Peronosporomycetes</taxon>
        <taxon>Peronosporales</taxon>
        <taxon>Peronosporaceae</taxon>
        <taxon>Phytophthora</taxon>
    </lineage>
</organism>
<dbReference type="EMBL" id="NBNE01019744">
    <property type="protein sequence ID" value="OWY91655.1"/>
    <property type="molecule type" value="Genomic_DNA"/>
</dbReference>
<dbReference type="AlphaFoldDB" id="A0A225UF48"/>
<accession>A0A225UF48</accession>
<protein>
    <submittedName>
        <fullName evidence="1">Uncharacterized protein</fullName>
    </submittedName>
</protein>
<keyword evidence="2" id="KW-1185">Reference proteome</keyword>
<reference evidence="2" key="1">
    <citation type="submission" date="2017-03" db="EMBL/GenBank/DDBJ databases">
        <title>Phytopthora megakarya and P. palmivora, two closely related causual agents of cacao black pod achieved similar genome size and gene model numbers by different mechanisms.</title>
        <authorList>
            <person name="Ali S."/>
            <person name="Shao J."/>
            <person name="Larry D.J."/>
            <person name="Kronmiller B."/>
            <person name="Shen D."/>
            <person name="Strem M.D."/>
            <person name="Melnick R.L."/>
            <person name="Guiltinan M.J."/>
            <person name="Tyler B.M."/>
            <person name="Meinhardt L.W."/>
            <person name="Bailey B.A."/>
        </authorList>
    </citation>
    <scope>NUCLEOTIDE SEQUENCE [LARGE SCALE GENOMIC DNA]</scope>
    <source>
        <strain evidence="2">zdho120</strain>
    </source>
</reference>
<comment type="caution">
    <text evidence="1">The sequence shown here is derived from an EMBL/GenBank/DDBJ whole genome shotgun (WGS) entry which is preliminary data.</text>
</comment>
<sequence length="187" mass="21296">MYVLLWPSGRGGQNEVSKLMLKSISTFECPQTTYSDRRIGWQMPPCVIGPNPIYHNGQVFLFSWTHTSVLLYCRKSCMNFSSRFKTDRLPRHQNQNTLVHGPSGRDGASGLIWLPEDPQKHSYQFAFLATYGWRFGWDRSGTGNTAGTVLSKTSRMIWPVAVDQRVDYPSVHADASRTFLQKCCINI</sequence>
<proteinExistence type="predicted"/>
<name>A0A225UF48_9STRA</name>
<dbReference type="Proteomes" id="UP000198211">
    <property type="component" value="Unassembled WGS sequence"/>
</dbReference>
<dbReference type="STRING" id="4795.A0A225UF48"/>
<evidence type="ECO:0000313" key="1">
    <source>
        <dbReference type="EMBL" id="OWY91655.1"/>
    </source>
</evidence>